<evidence type="ECO:0000313" key="3">
    <source>
        <dbReference type="Proteomes" id="UP000230423"/>
    </source>
</evidence>
<feature type="non-terminal residue" evidence="2">
    <location>
        <position position="1"/>
    </location>
</feature>
<dbReference type="OrthoDB" id="448450at2759"/>
<dbReference type="Gene3D" id="3.90.226.10">
    <property type="entry name" value="2-enoyl-CoA Hydratase, Chain A, domain 1"/>
    <property type="match status" value="2"/>
</dbReference>
<dbReference type="PANTHER" id="PTHR43802">
    <property type="entry name" value="ENOYL-COA HYDRATASE"/>
    <property type="match status" value="1"/>
</dbReference>
<comment type="similarity">
    <text evidence="1">Belongs to the enoyl-CoA hydratase/isomerase family.</text>
</comment>
<dbReference type="SUPFAM" id="SSF52096">
    <property type="entry name" value="ClpP/crotonase"/>
    <property type="match status" value="2"/>
</dbReference>
<dbReference type="Gene3D" id="1.10.287.2460">
    <property type="match status" value="1"/>
</dbReference>
<dbReference type="InterPro" id="IPR029045">
    <property type="entry name" value="ClpP/crotonase-like_dom_sf"/>
</dbReference>
<dbReference type="AlphaFoldDB" id="A0A2G9TNY8"/>
<keyword evidence="2" id="KW-0413">Isomerase</keyword>
<name>A0A2G9TNY8_TELCI</name>
<evidence type="ECO:0000256" key="1">
    <source>
        <dbReference type="ARBA" id="ARBA00005254"/>
    </source>
</evidence>
<dbReference type="PANTHER" id="PTHR43802:SF1">
    <property type="entry name" value="IP11341P-RELATED"/>
    <property type="match status" value="1"/>
</dbReference>
<protein>
    <submittedName>
        <fullName evidence="2">Enoyl-CoA hydratase/isomerase family protein</fullName>
    </submittedName>
</protein>
<reference evidence="2 3" key="1">
    <citation type="submission" date="2015-09" db="EMBL/GenBank/DDBJ databases">
        <title>Draft genome of the parasitic nematode Teladorsagia circumcincta isolate WARC Sus (inbred).</title>
        <authorList>
            <person name="Mitreva M."/>
        </authorList>
    </citation>
    <scope>NUCLEOTIDE SEQUENCE [LARGE SCALE GENOMIC DNA]</scope>
    <source>
        <strain evidence="2 3">S</strain>
    </source>
</reference>
<dbReference type="Proteomes" id="UP000230423">
    <property type="component" value="Unassembled WGS sequence"/>
</dbReference>
<accession>A0A2G9TNY8</accession>
<dbReference type="GO" id="GO:0016853">
    <property type="term" value="F:isomerase activity"/>
    <property type="evidence" value="ECO:0007669"/>
    <property type="project" value="UniProtKB-KW"/>
</dbReference>
<proteinExistence type="inferred from homology"/>
<dbReference type="CDD" id="cd06558">
    <property type="entry name" value="crotonase-like"/>
    <property type="match status" value="2"/>
</dbReference>
<sequence length="192" mass="20531">DIRVCGRSATFGVLCRRVGVPLIDGGTVRLPRVIGLGRALDMVLTGRAVSSDEALQWGLVTKVVEDGEADIRVCGRSATFGVFCRRVGVPLIDGGTVRLPRVIGLGRALDMVLTGRAISCDEALQWGLVTKVVEDGEALNCALQLAKQIISNPYNCMLADRRSVMASFDLTTDNAMAFEFNSCSVIPEAMQG</sequence>
<gene>
    <name evidence="2" type="ORF">TELCIR_19353</name>
</gene>
<dbReference type="InterPro" id="IPR001753">
    <property type="entry name" value="Enoyl-CoA_hydra/iso"/>
</dbReference>
<dbReference type="EMBL" id="KZ358526">
    <property type="protein sequence ID" value="PIO59192.1"/>
    <property type="molecule type" value="Genomic_DNA"/>
</dbReference>
<keyword evidence="3" id="KW-1185">Reference proteome</keyword>
<organism evidence="2 3">
    <name type="scientific">Teladorsagia circumcincta</name>
    <name type="common">Brown stomach worm</name>
    <name type="synonym">Ostertagia circumcincta</name>
    <dbReference type="NCBI Taxonomy" id="45464"/>
    <lineage>
        <taxon>Eukaryota</taxon>
        <taxon>Metazoa</taxon>
        <taxon>Ecdysozoa</taxon>
        <taxon>Nematoda</taxon>
        <taxon>Chromadorea</taxon>
        <taxon>Rhabditida</taxon>
        <taxon>Rhabditina</taxon>
        <taxon>Rhabditomorpha</taxon>
        <taxon>Strongyloidea</taxon>
        <taxon>Trichostrongylidae</taxon>
        <taxon>Teladorsagia</taxon>
    </lineage>
</organism>
<dbReference type="Pfam" id="PF00378">
    <property type="entry name" value="ECH_1"/>
    <property type="match status" value="2"/>
</dbReference>
<evidence type="ECO:0000313" key="2">
    <source>
        <dbReference type="EMBL" id="PIO59192.1"/>
    </source>
</evidence>